<feature type="domain" description="Beta-lactamase-related" evidence="7">
    <location>
        <begin position="1"/>
        <end position="302"/>
    </location>
</feature>
<dbReference type="OrthoDB" id="5377431at2"/>
<dbReference type="EC" id="3.5.2.6" evidence="3 6"/>
<proteinExistence type="inferred from homology"/>
<dbReference type="Proteomes" id="UP000006589">
    <property type="component" value="Chromosome"/>
</dbReference>
<dbReference type="RefSeq" id="WP_012322183.1">
    <property type="nucleotide sequence ID" value="NC_010505.1"/>
</dbReference>
<evidence type="ECO:0000256" key="2">
    <source>
        <dbReference type="ARBA" id="ARBA00007840"/>
    </source>
</evidence>
<dbReference type="InterPro" id="IPR050491">
    <property type="entry name" value="AmpC-like"/>
</dbReference>
<keyword evidence="4 6" id="KW-0378">Hydrolase</keyword>
<dbReference type="GO" id="GO:0008800">
    <property type="term" value="F:beta-lactamase activity"/>
    <property type="evidence" value="ECO:0007669"/>
    <property type="project" value="UniProtKB-UniRule"/>
</dbReference>
<dbReference type="GeneID" id="6141363"/>
<dbReference type="SUPFAM" id="SSF56601">
    <property type="entry name" value="beta-lactamase/transpeptidase-like"/>
    <property type="match status" value="1"/>
</dbReference>
<dbReference type="PANTHER" id="PTHR46825">
    <property type="entry name" value="D-ALANYL-D-ALANINE-CARBOXYPEPTIDASE/ENDOPEPTIDASE AMPH"/>
    <property type="match status" value="1"/>
</dbReference>
<dbReference type="STRING" id="426355.Mrad2831_5292"/>
<dbReference type="Pfam" id="PF00144">
    <property type="entry name" value="Beta-lactamase"/>
    <property type="match status" value="1"/>
</dbReference>
<accession>B1LXB8</accession>
<dbReference type="EMBL" id="CP001001">
    <property type="protein sequence ID" value="ACB27239.1"/>
    <property type="molecule type" value="Genomic_DNA"/>
</dbReference>
<dbReference type="eggNOG" id="COG1680">
    <property type="taxonomic scope" value="Bacteria"/>
</dbReference>
<dbReference type="PROSITE" id="PS00336">
    <property type="entry name" value="BETA_LACTAMASE_C"/>
    <property type="match status" value="1"/>
</dbReference>
<dbReference type="GO" id="GO:0017001">
    <property type="term" value="P:antibiotic catabolic process"/>
    <property type="evidence" value="ECO:0007669"/>
    <property type="project" value="InterPro"/>
</dbReference>
<evidence type="ECO:0000313" key="8">
    <source>
        <dbReference type="EMBL" id="ACB27239.1"/>
    </source>
</evidence>
<comment type="similarity">
    <text evidence="2 6">Belongs to the class-C beta-lactamase family.</text>
</comment>
<protein>
    <recommendedName>
        <fullName evidence="3 6">Beta-lactamase</fullName>
        <ecNumber evidence="3 6">3.5.2.6</ecNumber>
    </recommendedName>
</protein>
<dbReference type="HOGENOM" id="CLU_020027_10_0_5"/>
<dbReference type="GO" id="GO:0030288">
    <property type="term" value="C:outer membrane-bounded periplasmic space"/>
    <property type="evidence" value="ECO:0007669"/>
    <property type="project" value="InterPro"/>
</dbReference>
<evidence type="ECO:0000259" key="7">
    <source>
        <dbReference type="Pfam" id="PF00144"/>
    </source>
</evidence>
<name>B1LXB8_METRJ</name>
<organism evidence="8 9">
    <name type="scientific">Methylobacterium radiotolerans (strain ATCC 27329 / DSM 1819 / JCM 2831 / NBRC 15690 / NCIMB 10815 / 0-1)</name>
    <dbReference type="NCBI Taxonomy" id="426355"/>
    <lineage>
        <taxon>Bacteria</taxon>
        <taxon>Pseudomonadati</taxon>
        <taxon>Pseudomonadota</taxon>
        <taxon>Alphaproteobacteria</taxon>
        <taxon>Hyphomicrobiales</taxon>
        <taxon>Methylobacteriaceae</taxon>
        <taxon>Methylobacterium</taxon>
    </lineage>
</organism>
<evidence type="ECO:0000256" key="1">
    <source>
        <dbReference type="ARBA" id="ARBA00001526"/>
    </source>
</evidence>
<keyword evidence="5 6" id="KW-0046">Antibiotic resistance</keyword>
<dbReference type="InterPro" id="IPR001466">
    <property type="entry name" value="Beta-lactam-related"/>
</dbReference>
<evidence type="ECO:0000313" key="9">
    <source>
        <dbReference type="Proteomes" id="UP000006589"/>
    </source>
</evidence>
<dbReference type="KEGG" id="mrd:Mrad2831_5292"/>
<reference evidence="8 9" key="1">
    <citation type="submission" date="2008-03" db="EMBL/GenBank/DDBJ databases">
        <title>Complete sequence of chromosome of Methylobacterium radiotolerans JCM 2831.</title>
        <authorList>
            <consortium name="US DOE Joint Genome Institute"/>
            <person name="Copeland A."/>
            <person name="Lucas S."/>
            <person name="Lapidus A."/>
            <person name="Glavina del Rio T."/>
            <person name="Dalin E."/>
            <person name="Tice H."/>
            <person name="Bruce D."/>
            <person name="Goodwin L."/>
            <person name="Pitluck S."/>
            <person name="Kiss H."/>
            <person name="Brettin T."/>
            <person name="Detter J.C."/>
            <person name="Han C."/>
            <person name="Kuske C.R."/>
            <person name="Schmutz J."/>
            <person name="Larimer F."/>
            <person name="Land M."/>
            <person name="Hauser L."/>
            <person name="Kyrpides N."/>
            <person name="Mikhailova N."/>
            <person name="Marx C.J."/>
            <person name="Richardson P."/>
        </authorList>
    </citation>
    <scope>NUCLEOTIDE SEQUENCE [LARGE SCALE GENOMIC DNA]</scope>
    <source>
        <strain evidence="9">ATCC 27329 / DSM 1819 / JCM 2831 / NBRC 15690 / NCIMB 10815 / 0-1</strain>
    </source>
</reference>
<dbReference type="Gene3D" id="3.40.710.10">
    <property type="entry name" value="DD-peptidase/beta-lactamase superfamily"/>
    <property type="match status" value="1"/>
</dbReference>
<dbReference type="InterPro" id="IPR001586">
    <property type="entry name" value="Beta-lactam_class-C_AS"/>
</dbReference>
<dbReference type="PANTHER" id="PTHR46825:SF8">
    <property type="entry name" value="BETA-LACTAMASE-RELATED"/>
    <property type="match status" value="1"/>
</dbReference>
<dbReference type="PATRIC" id="fig|426355.14.peg.5348"/>
<dbReference type="MEROPS" id="S12.006"/>
<dbReference type="GO" id="GO:0046677">
    <property type="term" value="P:response to antibiotic"/>
    <property type="evidence" value="ECO:0007669"/>
    <property type="project" value="UniProtKB-UniRule"/>
</dbReference>
<comment type="catalytic activity">
    <reaction evidence="1 6">
        <text>a beta-lactam + H2O = a substituted beta-amino acid</text>
        <dbReference type="Rhea" id="RHEA:20401"/>
        <dbReference type="ChEBI" id="CHEBI:15377"/>
        <dbReference type="ChEBI" id="CHEBI:35627"/>
        <dbReference type="ChEBI" id="CHEBI:140347"/>
        <dbReference type="EC" id="3.5.2.6"/>
    </reaction>
</comment>
<dbReference type="AlphaFoldDB" id="B1LXB8"/>
<evidence type="ECO:0000256" key="3">
    <source>
        <dbReference type="ARBA" id="ARBA00012865"/>
    </source>
</evidence>
<evidence type="ECO:0000256" key="4">
    <source>
        <dbReference type="ARBA" id="ARBA00022801"/>
    </source>
</evidence>
<evidence type="ECO:0000256" key="6">
    <source>
        <dbReference type="RuleBase" id="RU361140"/>
    </source>
</evidence>
<dbReference type="InterPro" id="IPR012338">
    <property type="entry name" value="Beta-lactam/transpept-like"/>
</dbReference>
<sequence>MDESTLFEIGSISKTITVALAAYAAETGALRWDAAPGRYITELKASALDRVSLLNLATHTTGGMPLQLSDDVKIDADLIAYFRKWTPPSPPGSVRTYANPSIGLLGLVTARAMKGQFAVLVREHVTRPLGLQRTFHDVPKAEQPHYAQGYTRDGKPVRVSMAPLATEAYGLRTTARDLLRFVEAQLGLIDVSPTLQRALSATQVGRFLAGPMTQALIWEWYPLPVSDDDLAVGNGDAMVLKPTPVTRLDPPRAPPADSLVTKTGATNGFGAYVAFIPGRKIGLVLMANRNHPTAVRLTLAKQVFTALNVQGIPAQ</sequence>
<evidence type="ECO:0000256" key="5">
    <source>
        <dbReference type="ARBA" id="ARBA00023251"/>
    </source>
</evidence>
<gene>
    <name evidence="8" type="ordered locus">Mrad2831_5292</name>
</gene>